<feature type="binding site" evidence="7">
    <location>
        <position position="80"/>
    </location>
    <ligand>
        <name>Zn(2+)</name>
        <dbReference type="ChEBI" id="CHEBI:29105"/>
    </ligand>
</feature>
<evidence type="ECO:0000256" key="7">
    <source>
        <dbReference type="PIRSR" id="PIRSR602481-1"/>
    </source>
</evidence>
<dbReference type="EMBL" id="FPBT01000003">
    <property type="protein sequence ID" value="SFU39477.1"/>
    <property type="molecule type" value="Genomic_DNA"/>
</dbReference>
<keyword evidence="4" id="KW-0805">Transcription regulation</keyword>
<organism evidence="9 10">
    <name type="scientific">Eubacterium pyruvativorans</name>
    <dbReference type="NCBI Taxonomy" id="155865"/>
    <lineage>
        <taxon>Bacteria</taxon>
        <taxon>Bacillati</taxon>
        <taxon>Bacillota</taxon>
        <taxon>Clostridia</taxon>
        <taxon>Eubacteriales</taxon>
        <taxon>Eubacteriaceae</taxon>
        <taxon>Eubacterium</taxon>
    </lineage>
</organism>
<sequence>MIKHSRQRDCIKAFLMTRTDHPTAETVYQNIRKEIPNISLATVYRNLSLLTEMGEIQKISTGEGPDRFDGNAAPHNHFVCRHCGRVLDLEMDSIEEINDIAGRSFQGKVLGHVTYFYGICPDCLAQEDREDAVS</sequence>
<dbReference type="SUPFAM" id="SSF46785">
    <property type="entry name" value="Winged helix' DNA-binding domain"/>
    <property type="match status" value="1"/>
</dbReference>
<keyword evidence="10" id="KW-1185">Reference proteome</keyword>
<dbReference type="PANTHER" id="PTHR33202:SF7">
    <property type="entry name" value="FERRIC UPTAKE REGULATION PROTEIN"/>
    <property type="match status" value="1"/>
</dbReference>
<dbReference type="PANTHER" id="PTHR33202">
    <property type="entry name" value="ZINC UPTAKE REGULATION PROTEIN"/>
    <property type="match status" value="1"/>
</dbReference>
<keyword evidence="5" id="KW-0238">DNA-binding</keyword>
<evidence type="ECO:0000256" key="4">
    <source>
        <dbReference type="ARBA" id="ARBA00023015"/>
    </source>
</evidence>
<comment type="cofactor">
    <cofactor evidence="7">
        <name>Zn(2+)</name>
        <dbReference type="ChEBI" id="CHEBI:29105"/>
    </cofactor>
    <text evidence="7">Binds 1 zinc ion per subunit.</text>
</comment>
<dbReference type="InterPro" id="IPR002481">
    <property type="entry name" value="FUR"/>
</dbReference>
<dbReference type="GO" id="GO:1900376">
    <property type="term" value="P:regulation of secondary metabolite biosynthetic process"/>
    <property type="evidence" value="ECO:0007669"/>
    <property type="project" value="TreeGrafter"/>
</dbReference>
<dbReference type="GO" id="GO:0045892">
    <property type="term" value="P:negative regulation of DNA-templated transcription"/>
    <property type="evidence" value="ECO:0007669"/>
    <property type="project" value="TreeGrafter"/>
</dbReference>
<feature type="binding site" evidence="8">
    <location>
        <position position="112"/>
    </location>
    <ligand>
        <name>Fe cation</name>
        <dbReference type="ChEBI" id="CHEBI:24875"/>
    </ligand>
</feature>
<dbReference type="RefSeq" id="WP_090162695.1">
    <property type="nucleotide sequence ID" value="NZ_CACVNK010000002.1"/>
</dbReference>
<dbReference type="AlphaFoldDB" id="A0A1I7FTJ8"/>
<comment type="cofactor">
    <cofactor evidence="8">
        <name>Mn(2+)</name>
        <dbReference type="ChEBI" id="CHEBI:29035"/>
    </cofactor>
    <cofactor evidence="8">
        <name>Fe(2+)</name>
        <dbReference type="ChEBI" id="CHEBI:29033"/>
    </cofactor>
    <text evidence="8">Binds 1 Mn(2+) or Fe(2+) ion per subunit.</text>
</comment>
<keyword evidence="3 7" id="KW-0862">Zinc</keyword>
<feature type="binding site" evidence="7">
    <location>
        <position position="123"/>
    </location>
    <ligand>
        <name>Zn(2+)</name>
        <dbReference type="ChEBI" id="CHEBI:29105"/>
    </ligand>
</feature>
<evidence type="ECO:0000313" key="10">
    <source>
        <dbReference type="Proteomes" id="UP000198817"/>
    </source>
</evidence>
<evidence type="ECO:0000256" key="3">
    <source>
        <dbReference type="ARBA" id="ARBA00022833"/>
    </source>
</evidence>
<evidence type="ECO:0000256" key="5">
    <source>
        <dbReference type="ARBA" id="ARBA00023125"/>
    </source>
</evidence>
<dbReference type="OrthoDB" id="8659436at2"/>
<dbReference type="InterPro" id="IPR043135">
    <property type="entry name" value="Fur_C"/>
</dbReference>
<reference evidence="9 10" key="1">
    <citation type="submission" date="2016-10" db="EMBL/GenBank/DDBJ databases">
        <authorList>
            <person name="de Groot N.N."/>
        </authorList>
    </citation>
    <scope>NUCLEOTIDE SEQUENCE [LARGE SCALE GENOMIC DNA]</scope>
    <source>
        <strain evidence="9 10">KHGC13</strain>
    </source>
</reference>
<evidence type="ECO:0000313" key="9">
    <source>
        <dbReference type="EMBL" id="SFU39477.1"/>
    </source>
</evidence>
<proteinExistence type="inferred from homology"/>
<protein>
    <submittedName>
        <fullName evidence="9">Fur family transcriptional regulator, peroxide stress response regulator</fullName>
    </submittedName>
</protein>
<keyword evidence="7" id="KW-0479">Metal-binding</keyword>
<name>A0A1I7FTJ8_9FIRM</name>
<dbReference type="Proteomes" id="UP000198817">
    <property type="component" value="Unassembled WGS sequence"/>
</dbReference>
<comment type="similarity">
    <text evidence="1">Belongs to the Fur family.</text>
</comment>
<dbReference type="Gene3D" id="1.10.10.10">
    <property type="entry name" value="Winged helix-like DNA-binding domain superfamily/Winged helix DNA-binding domain"/>
    <property type="match status" value="1"/>
</dbReference>
<feature type="binding site" evidence="8">
    <location>
        <position position="95"/>
    </location>
    <ligand>
        <name>Fe cation</name>
        <dbReference type="ChEBI" id="CHEBI:24875"/>
    </ligand>
</feature>
<keyword evidence="2" id="KW-0678">Repressor</keyword>
<dbReference type="GO" id="GO:0008270">
    <property type="term" value="F:zinc ion binding"/>
    <property type="evidence" value="ECO:0007669"/>
    <property type="project" value="TreeGrafter"/>
</dbReference>
<keyword evidence="6" id="KW-0804">Transcription</keyword>
<evidence type="ECO:0000256" key="8">
    <source>
        <dbReference type="PIRSR" id="PIRSR602481-2"/>
    </source>
</evidence>
<dbReference type="GeneID" id="78354225"/>
<feature type="binding site" evidence="7">
    <location>
        <position position="83"/>
    </location>
    <ligand>
        <name>Zn(2+)</name>
        <dbReference type="ChEBI" id="CHEBI:29105"/>
    </ligand>
</feature>
<evidence type="ECO:0000256" key="1">
    <source>
        <dbReference type="ARBA" id="ARBA00007957"/>
    </source>
</evidence>
<dbReference type="CDD" id="cd07153">
    <property type="entry name" value="Fur_like"/>
    <property type="match status" value="1"/>
</dbReference>
<keyword evidence="8" id="KW-0408">Iron</keyword>
<gene>
    <name evidence="9" type="ORF">SAMN05216508_103142</name>
</gene>
<dbReference type="InterPro" id="IPR036388">
    <property type="entry name" value="WH-like_DNA-bd_sf"/>
</dbReference>
<dbReference type="GO" id="GO:0000976">
    <property type="term" value="F:transcription cis-regulatory region binding"/>
    <property type="evidence" value="ECO:0007669"/>
    <property type="project" value="TreeGrafter"/>
</dbReference>
<accession>A0A1I7FTJ8</accession>
<dbReference type="STRING" id="155865.SAMN05216515_1275"/>
<evidence type="ECO:0000256" key="6">
    <source>
        <dbReference type="ARBA" id="ARBA00023163"/>
    </source>
</evidence>
<evidence type="ECO:0000256" key="2">
    <source>
        <dbReference type="ARBA" id="ARBA00022491"/>
    </source>
</evidence>
<feature type="binding site" evidence="7">
    <location>
        <position position="120"/>
    </location>
    <ligand>
        <name>Zn(2+)</name>
        <dbReference type="ChEBI" id="CHEBI:29105"/>
    </ligand>
</feature>
<dbReference type="InterPro" id="IPR036390">
    <property type="entry name" value="WH_DNA-bd_sf"/>
</dbReference>
<dbReference type="Gene3D" id="3.30.1490.190">
    <property type="match status" value="1"/>
</dbReference>
<dbReference type="Pfam" id="PF01475">
    <property type="entry name" value="FUR"/>
    <property type="match status" value="1"/>
</dbReference>
<dbReference type="GO" id="GO:0003700">
    <property type="term" value="F:DNA-binding transcription factor activity"/>
    <property type="evidence" value="ECO:0007669"/>
    <property type="project" value="InterPro"/>
</dbReference>